<dbReference type="InterPro" id="IPR000792">
    <property type="entry name" value="Tscrpt_reg_LuxR_C"/>
</dbReference>
<dbReference type="PANTHER" id="PTHR44688">
    <property type="entry name" value="DNA-BINDING TRANSCRIPTIONAL ACTIVATOR DEVR_DOSR"/>
    <property type="match status" value="1"/>
</dbReference>
<keyword evidence="3" id="KW-0804">Transcription</keyword>
<accession>A0A1H6UJD8</accession>
<organism evidence="5 6">
    <name type="scientific">Demequina mangrovi</name>
    <dbReference type="NCBI Taxonomy" id="1043493"/>
    <lineage>
        <taxon>Bacteria</taxon>
        <taxon>Bacillati</taxon>
        <taxon>Actinomycetota</taxon>
        <taxon>Actinomycetes</taxon>
        <taxon>Micrococcales</taxon>
        <taxon>Demequinaceae</taxon>
        <taxon>Demequina</taxon>
    </lineage>
</organism>
<evidence type="ECO:0000313" key="6">
    <source>
        <dbReference type="Proteomes" id="UP000183315"/>
    </source>
</evidence>
<dbReference type="GO" id="GO:0003677">
    <property type="term" value="F:DNA binding"/>
    <property type="evidence" value="ECO:0007669"/>
    <property type="project" value="UniProtKB-KW"/>
</dbReference>
<evidence type="ECO:0000256" key="1">
    <source>
        <dbReference type="ARBA" id="ARBA00023015"/>
    </source>
</evidence>
<keyword evidence="6" id="KW-1185">Reference proteome</keyword>
<dbReference type="GO" id="GO:0006355">
    <property type="term" value="P:regulation of DNA-templated transcription"/>
    <property type="evidence" value="ECO:0007669"/>
    <property type="project" value="InterPro"/>
</dbReference>
<proteinExistence type="predicted"/>
<dbReference type="PROSITE" id="PS50043">
    <property type="entry name" value="HTH_LUXR_2"/>
    <property type="match status" value="1"/>
</dbReference>
<name>A0A1H6UJD8_9MICO</name>
<dbReference type="AlphaFoldDB" id="A0A1H6UJD8"/>
<dbReference type="InterPro" id="IPR016032">
    <property type="entry name" value="Sig_transdc_resp-reg_C-effctor"/>
</dbReference>
<evidence type="ECO:0000256" key="3">
    <source>
        <dbReference type="ARBA" id="ARBA00023163"/>
    </source>
</evidence>
<keyword evidence="1" id="KW-0805">Transcription regulation</keyword>
<dbReference type="STRING" id="1043493.SAMN05421637_0429"/>
<dbReference type="SMART" id="SM00421">
    <property type="entry name" value="HTH_LUXR"/>
    <property type="match status" value="1"/>
</dbReference>
<evidence type="ECO:0000259" key="4">
    <source>
        <dbReference type="PROSITE" id="PS50043"/>
    </source>
</evidence>
<dbReference type="PRINTS" id="PR00038">
    <property type="entry name" value="HTHLUXR"/>
</dbReference>
<dbReference type="eggNOG" id="COG2771">
    <property type="taxonomic scope" value="Bacteria"/>
</dbReference>
<protein>
    <submittedName>
        <fullName evidence="5">DNA-binding transcriptional regulator, CsgD family</fullName>
    </submittedName>
</protein>
<dbReference type="EMBL" id="FNZI01000001">
    <property type="protein sequence ID" value="SEI92433.1"/>
    <property type="molecule type" value="Genomic_DNA"/>
</dbReference>
<dbReference type="SUPFAM" id="SSF46894">
    <property type="entry name" value="C-terminal effector domain of the bipartite response regulators"/>
    <property type="match status" value="1"/>
</dbReference>
<gene>
    <name evidence="5" type="ORF">SAMN05421637_0429</name>
</gene>
<dbReference type="Gene3D" id="1.10.10.10">
    <property type="entry name" value="Winged helix-like DNA-binding domain superfamily/Winged helix DNA-binding domain"/>
    <property type="match status" value="1"/>
</dbReference>
<dbReference type="Pfam" id="PF00196">
    <property type="entry name" value="GerE"/>
    <property type="match status" value="1"/>
</dbReference>
<dbReference type="PANTHER" id="PTHR44688:SF16">
    <property type="entry name" value="DNA-BINDING TRANSCRIPTIONAL ACTIVATOR DEVR_DOSR"/>
    <property type="match status" value="1"/>
</dbReference>
<reference evidence="6" key="1">
    <citation type="submission" date="2016-10" db="EMBL/GenBank/DDBJ databases">
        <authorList>
            <person name="Varghese N."/>
        </authorList>
    </citation>
    <scope>NUCLEOTIDE SEQUENCE [LARGE SCALE GENOMIC DNA]</scope>
    <source>
        <strain evidence="6">DSM 24868</strain>
    </source>
</reference>
<evidence type="ECO:0000256" key="2">
    <source>
        <dbReference type="ARBA" id="ARBA00023125"/>
    </source>
</evidence>
<dbReference type="PROSITE" id="PS00622">
    <property type="entry name" value="HTH_LUXR_1"/>
    <property type="match status" value="1"/>
</dbReference>
<dbReference type="Proteomes" id="UP000183315">
    <property type="component" value="Unassembled WGS sequence"/>
</dbReference>
<feature type="domain" description="HTH luxR-type" evidence="4">
    <location>
        <begin position="87"/>
        <end position="152"/>
    </location>
</feature>
<dbReference type="RefSeq" id="WP_074789094.1">
    <property type="nucleotide sequence ID" value="NZ_BBLU01000002.1"/>
</dbReference>
<sequence>MTQGESFRRVSLVGGFADGVATDLRAPTRRRDVDAVAEQRDEHGLLLSALEEIIGLLRSSEPDLDRGDGVLLDVVVGGMHCVVVEHRPSLLVALSPREKQVAVMVARGRTNQAIANALEISVWTVSTHLRRVFAKLAVSSRAEMVAHLLADREFSSQLGAPPAGPATLRRSQFGPH</sequence>
<evidence type="ECO:0000313" key="5">
    <source>
        <dbReference type="EMBL" id="SEI92433.1"/>
    </source>
</evidence>
<dbReference type="InterPro" id="IPR036388">
    <property type="entry name" value="WH-like_DNA-bd_sf"/>
</dbReference>
<keyword evidence="2 5" id="KW-0238">DNA-binding</keyword>
<dbReference type="CDD" id="cd06170">
    <property type="entry name" value="LuxR_C_like"/>
    <property type="match status" value="1"/>
</dbReference>